<accession>A0A8T2Q9R1</accession>
<evidence type="ECO:0000313" key="3">
    <source>
        <dbReference type="EMBL" id="KAH7279991.1"/>
    </source>
</evidence>
<reference evidence="3" key="1">
    <citation type="submission" date="2021-08" db="EMBL/GenBank/DDBJ databases">
        <title>WGS assembly of Ceratopteris richardii.</title>
        <authorList>
            <person name="Marchant D.B."/>
            <person name="Chen G."/>
            <person name="Jenkins J."/>
            <person name="Shu S."/>
            <person name="Leebens-Mack J."/>
            <person name="Grimwood J."/>
            <person name="Schmutz J."/>
            <person name="Soltis P."/>
            <person name="Soltis D."/>
            <person name="Chen Z.-H."/>
        </authorList>
    </citation>
    <scope>NUCLEOTIDE SEQUENCE</scope>
    <source>
        <strain evidence="3">Whitten #5841</strain>
        <tissue evidence="3">Leaf</tissue>
    </source>
</reference>
<evidence type="ECO:0000256" key="2">
    <source>
        <dbReference type="SAM" id="Phobius"/>
    </source>
</evidence>
<gene>
    <name evidence="3" type="ORF">KP509_37G046900</name>
</gene>
<sequence>MASYLARGRYGGDVHAGSLCALLQHVGMKGLDASTVATIEGVAAAIVLISAVFFILTRSIRAPPVMDGRPSVAMYQPLPSSPEDQPVRLKLLDRPPLLMLEAPDAPVPDQSISPHEQDEASADPTTSIAASEPDSPASSAAEGYASSSESLYNPFADEPRAQPP</sequence>
<dbReference type="InterPro" id="IPR038213">
    <property type="entry name" value="IFI6/IFI27-like_sf"/>
</dbReference>
<keyword evidence="2" id="KW-0472">Membrane</keyword>
<feature type="compositionally biased region" description="Low complexity" evidence="1">
    <location>
        <begin position="127"/>
        <end position="150"/>
    </location>
</feature>
<feature type="transmembrane region" description="Helical" evidence="2">
    <location>
        <begin position="36"/>
        <end position="56"/>
    </location>
</feature>
<comment type="caution">
    <text evidence="3">The sequence shown here is derived from an EMBL/GenBank/DDBJ whole genome shotgun (WGS) entry which is preliminary data.</text>
</comment>
<keyword evidence="2" id="KW-0812">Transmembrane</keyword>
<protein>
    <submittedName>
        <fullName evidence="3">Uncharacterized protein</fullName>
    </submittedName>
</protein>
<dbReference type="Gene3D" id="6.10.110.10">
    <property type="match status" value="1"/>
</dbReference>
<keyword evidence="4" id="KW-1185">Reference proteome</keyword>
<name>A0A8T2Q9R1_CERRI</name>
<dbReference type="Proteomes" id="UP000825935">
    <property type="component" value="Chromosome 37"/>
</dbReference>
<feature type="region of interest" description="Disordered" evidence="1">
    <location>
        <begin position="67"/>
        <end position="164"/>
    </location>
</feature>
<organism evidence="3 4">
    <name type="scientific">Ceratopteris richardii</name>
    <name type="common">Triangle waterfern</name>
    <dbReference type="NCBI Taxonomy" id="49495"/>
    <lineage>
        <taxon>Eukaryota</taxon>
        <taxon>Viridiplantae</taxon>
        <taxon>Streptophyta</taxon>
        <taxon>Embryophyta</taxon>
        <taxon>Tracheophyta</taxon>
        <taxon>Polypodiopsida</taxon>
        <taxon>Polypodiidae</taxon>
        <taxon>Polypodiales</taxon>
        <taxon>Pteridineae</taxon>
        <taxon>Pteridaceae</taxon>
        <taxon>Parkerioideae</taxon>
        <taxon>Ceratopteris</taxon>
    </lineage>
</organism>
<proteinExistence type="predicted"/>
<keyword evidence="2" id="KW-1133">Transmembrane helix</keyword>
<dbReference type="EMBL" id="CM035442">
    <property type="protein sequence ID" value="KAH7279991.1"/>
    <property type="molecule type" value="Genomic_DNA"/>
</dbReference>
<evidence type="ECO:0000256" key="1">
    <source>
        <dbReference type="SAM" id="MobiDB-lite"/>
    </source>
</evidence>
<evidence type="ECO:0000313" key="4">
    <source>
        <dbReference type="Proteomes" id="UP000825935"/>
    </source>
</evidence>
<dbReference type="AlphaFoldDB" id="A0A8T2Q9R1"/>